<keyword evidence="3" id="KW-0496">Mitochondrion</keyword>
<evidence type="ECO:0000256" key="2">
    <source>
        <dbReference type="ARBA" id="ARBA00022946"/>
    </source>
</evidence>
<organism evidence="4 5">
    <name type="scientific">Talaromyces islandicus</name>
    <name type="common">Penicillium islandicum</name>
    <dbReference type="NCBI Taxonomy" id="28573"/>
    <lineage>
        <taxon>Eukaryota</taxon>
        <taxon>Fungi</taxon>
        <taxon>Dikarya</taxon>
        <taxon>Ascomycota</taxon>
        <taxon>Pezizomycotina</taxon>
        <taxon>Eurotiomycetes</taxon>
        <taxon>Eurotiomycetidae</taxon>
        <taxon>Eurotiales</taxon>
        <taxon>Trichocomaceae</taxon>
        <taxon>Talaromyces</taxon>
        <taxon>Talaromyces sect. Islandici</taxon>
    </lineage>
</organism>
<keyword evidence="5" id="KW-1185">Reference proteome</keyword>
<sequence>MALSLGRTPGFTRHINRTASRIYAADASQQLHQQRWFSQTLAPQVKPMQEQMPVRRVAEKSLKVRSKELSLDTMPTDLGLLPGTFIRPEGKNMPSFFREPRDRLHMEWVWLKTWCQNVAGTLAYHKYFFKGLPLELRARRTEGMRLHQLMCTEFARGDTDTLKDICCTGLANNLVRRVRKRIQDENVSWTLLKYNRTPSTWFTGARVISDRSTQIPEIPESGVRQVIIRITSRQSTSSYTTKYDEETGRNNIYKSPDKEQDCTEYVVIQKLRIKNQDRPWQIWGYTSPTTLEDLDSPFFSSELSLRERLEMMQDLVQGKSKK</sequence>
<dbReference type="OrthoDB" id="19619at2759"/>
<dbReference type="EMBL" id="CVMT01000001">
    <property type="protein sequence ID" value="CRG82984.1"/>
    <property type="molecule type" value="Genomic_DNA"/>
</dbReference>
<dbReference type="PANTHER" id="PTHR28554:SF1">
    <property type="entry name" value="LARGE RIBOSOMAL SUBUNIT PROTEIN ML45"/>
    <property type="match status" value="1"/>
</dbReference>
<keyword evidence="2" id="KW-0809">Transit peptide</keyword>
<dbReference type="PANTHER" id="PTHR28554">
    <property type="entry name" value="39S RIBOSOMAL PROTEIN L45, MITOCHONDRIAL"/>
    <property type="match status" value="1"/>
</dbReference>
<dbReference type="GO" id="GO:0005739">
    <property type="term" value="C:mitochondrion"/>
    <property type="evidence" value="ECO:0007669"/>
    <property type="project" value="UniProtKB-SubCell"/>
</dbReference>
<name>A0A0U1LJ07_TALIS</name>
<dbReference type="Proteomes" id="UP000054383">
    <property type="component" value="Unassembled WGS sequence"/>
</dbReference>
<accession>A0A0U1LJ07</accession>
<evidence type="ECO:0000313" key="5">
    <source>
        <dbReference type="Proteomes" id="UP000054383"/>
    </source>
</evidence>
<evidence type="ECO:0000313" key="4">
    <source>
        <dbReference type="EMBL" id="CRG82984.1"/>
    </source>
</evidence>
<dbReference type="InterPro" id="IPR051975">
    <property type="entry name" value="mtLSU_mL45"/>
</dbReference>
<gene>
    <name evidence="4" type="ORF">PISL3812_00332</name>
</gene>
<evidence type="ECO:0000256" key="1">
    <source>
        <dbReference type="ARBA" id="ARBA00004173"/>
    </source>
</evidence>
<protein>
    <recommendedName>
        <fullName evidence="6">Tim44-like domain-containing protein</fullName>
    </recommendedName>
</protein>
<dbReference type="Gene3D" id="3.10.450.240">
    <property type="match status" value="1"/>
</dbReference>
<dbReference type="OMA" id="QYCKREN"/>
<reference evidence="4 5" key="1">
    <citation type="submission" date="2015-04" db="EMBL/GenBank/DDBJ databases">
        <authorList>
            <person name="Syromyatnikov M.Y."/>
            <person name="Popov V.N."/>
        </authorList>
    </citation>
    <scope>NUCLEOTIDE SEQUENCE [LARGE SCALE GENOMIC DNA]</scope>
    <source>
        <strain evidence="4">WF-38-12</strain>
    </source>
</reference>
<comment type="subcellular location">
    <subcellularLocation>
        <location evidence="1">Mitochondrion</location>
    </subcellularLocation>
</comment>
<dbReference type="AlphaFoldDB" id="A0A0U1LJ07"/>
<evidence type="ECO:0008006" key="6">
    <source>
        <dbReference type="Google" id="ProtNLM"/>
    </source>
</evidence>
<dbReference type="STRING" id="28573.A0A0U1LJ07"/>
<proteinExistence type="predicted"/>
<evidence type="ECO:0000256" key="3">
    <source>
        <dbReference type="ARBA" id="ARBA00023128"/>
    </source>
</evidence>